<proteinExistence type="predicted"/>
<name>A0AAE0YP76_9GAST</name>
<keyword evidence="3" id="KW-1185">Reference proteome</keyword>
<dbReference type="Proteomes" id="UP001283361">
    <property type="component" value="Unassembled WGS sequence"/>
</dbReference>
<evidence type="ECO:0000313" key="2">
    <source>
        <dbReference type="EMBL" id="KAK3753190.1"/>
    </source>
</evidence>
<reference evidence="2" key="1">
    <citation type="journal article" date="2023" name="G3 (Bethesda)">
        <title>A reference genome for the long-term kleptoplast-retaining sea slug Elysia crispata morphotype clarki.</title>
        <authorList>
            <person name="Eastman K.E."/>
            <person name="Pendleton A.L."/>
            <person name="Shaikh M.A."/>
            <person name="Suttiyut T."/>
            <person name="Ogas R."/>
            <person name="Tomko P."/>
            <person name="Gavelis G."/>
            <person name="Widhalm J.R."/>
            <person name="Wisecaver J.H."/>
        </authorList>
    </citation>
    <scope>NUCLEOTIDE SEQUENCE</scope>
    <source>
        <strain evidence="2">ECLA1</strain>
    </source>
</reference>
<accession>A0AAE0YP76</accession>
<evidence type="ECO:0000256" key="1">
    <source>
        <dbReference type="SAM" id="MobiDB-lite"/>
    </source>
</evidence>
<gene>
    <name evidence="2" type="ORF">RRG08_024464</name>
</gene>
<feature type="region of interest" description="Disordered" evidence="1">
    <location>
        <begin position="1"/>
        <end position="32"/>
    </location>
</feature>
<sequence length="160" mass="17806">MLKPATADDNDDRSQSWGPRPGAGTELAPAARERRVPIRELRVCGLPAWNQGTQARHGRNYEILFWVQRRKLFAALQRVRPSSARTGEDSSATCRLLKMPGLSWFDFDLSSPTTHPQRHSLQVPVTSAQIYGRSVPRRLAMVPGVLHTSNASLGNLRTPV</sequence>
<organism evidence="2 3">
    <name type="scientific">Elysia crispata</name>
    <name type="common">lettuce slug</name>
    <dbReference type="NCBI Taxonomy" id="231223"/>
    <lineage>
        <taxon>Eukaryota</taxon>
        <taxon>Metazoa</taxon>
        <taxon>Spiralia</taxon>
        <taxon>Lophotrochozoa</taxon>
        <taxon>Mollusca</taxon>
        <taxon>Gastropoda</taxon>
        <taxon>Heterobranchia</taxon>
        <taxon>Euthyneura</taxon>
        <taxon>Panpulmonata</taxon>
        <taxon>Sacoglossa</taxon>
        <taxon>Placobranchoidea</taxon>
        <taxon>Plakobranchidae</taxon>
        <taxon>Elysia</taxon>
    </lineage>
</organism>
<evidence type="ECO:0000313" key="3">
    <source>
        <dbReference type="Proteomes" id="UP001283361"/>
    </source>
</evidence>
<dbReference type="EMBL" id="JAWDGP010005718">
    <property type="protein sequence ID" value="KAK3753190.1"/>
    <property type="molecule type" value="Genomic_DNA"/>
</dbReference>
<comment type="caution">
    <text evidence="2">The sequence shown here is derived from an EMBL/GenBank/DDBJ whole genome shotgun (WGS) entry which is preliminary data.</text>
</comment>
<protein>
    <submittedName>
        <fullName evidence="2">Uncharacterized protein</fullName>
    </submittedName>
</protein>
<dbReference type="AlphaFoldDB" id="A0AAE0YP76"/>